<dbReference type="InterPro" id="IPR011008">
    <property type="entry name" value="Dimeric_a/b-barrel"/>
</dbReference>
<dbReference type="AlphaFoldDB" id="A0A0H5BAY6"/>
<keyword evidence="1" id="KW-0805">Transcription regulation</keyword>
<dbReference type="GO" id="GO:0043200">
    <property type="term" value="P:response to amino acid"/>
    <property type="evidence" value="ECO:0007669"/>
    <property type="project" value="TreeGrafter"/>
</dbReference>
<dbReference type="PRINTS" id="PR00033">
    <property type="entry name" value="HTHASNC"/>
</dbReference>
<dbReference type="SUPFAM" id="SSF46785">
    <property type="entry name" value="Winged helix' DNA-binding domain"/>
    <property type="match status" value="1"/>
</dbReference>
<dbReference type="InterPro" id="IPR019888">
    <property type="entry name" value="Tscrpt_reg_AsnC-like"/>
</dbReference>
<evidence type="ECO:0000313" key="5">
    <source>
        <dbReference type="EMBL" id="BAR99355.1"/>
    </source>
</evidence>
<evidence type="ECO:0000256" key="2">
    <source>
        <dbReference type="ARBA" id="ARBA00023125"/>
    </source>
</evidence>
<dbReference type="EMBL" id="AP014854">
    <property type="protein sequence ID" value="BAR99355.1"/>
    <property type="molecule type" value="Genomic_DNA"/>
</dbReference>
<keyword evidence="2" id="KW-0238">DNA-binding</keyword>
<dbReference type="Gene3D" id="1.10.10.10">
    <property type="entry name" value="Winged helix-like DNA-binding domain superfamily/Winged helix DNA-binding domain"/>
    <property type="match status" value="1"/>
</dbReference>
<dbReference type="Gene3D" id="3.30.70.920">
    <property type="match status" value="1"/>
</dbReference>
<evidence type="ECO:0000256" key="1">
    <source>
        <dbReference type="ARBA" id="ARBA00023015"/>
    </source>
</evidence>
<dbReference type="InterPro" id="IPR036388">
    <property type="entry name" value="WH-like_DNA-bd_sf"/>
</dbReference>
<name>A0A0H5BAY6_BLAVI</name>
<dbReference type="STRING" id="1079.BVIR_2919"/>
<dbReference type="PROSITE" id="PS50956">
    <property type="entry name" value="HTH_ASNC_2"/>
    <property type="match status" value="1"/>
</dbReference>
<sequence length="154" mass="16416">MDAIDRKILAYVQKGGRDSYAEIGAAVGLSISAVNERLKKLHTCGAIQFWSAAVDPRAVGRPILAYTQVLTAGARSDDVDAFLNAVRRNDAVLECHHVTGRWSYLLKIRTESLESLEALLSGIAAAPGVTQTHTELALSSLKETSVVPLAADGT</sequence>
<evidence type="ECO:0000259" key="4">
    <source>
        <dbReference type="PROSITE" id="PS50956"/>
    </source>
</evidence>
<evidence type="ECO:0000313" key="6">
    <source>
        <dbReference type="EMBL" id="CUU43345.1"/>
    </source>
</evidence>
<dbReference type="SMART" id="SM00344">
    <property type="entry name" value="HTH_ASNC"/>
    <property type="match status" value="1"/>
</dbReference>
<dbReference type="OrthoDB" id="166264at2"/>
<dbReference type="InterPro" id="IPR019885">
    <property type="entry name" value="Tscrpt_reg_HTH_AsnC-type_CS"/>
</dbReference>
<dbReference type="PANTHER" id="PTHR30154">
    <property type="entry name" value="LEUCINE-RESPONSIVE REGULATORY PROTEIN"/>
    <property type="match status" value="1"/>
</dbReference>
<dbReference type="InterPro" id="IPR000485">
    <property type="entry name" value="AsnC-type_HTH_dom"/>
</dbReference>
<protein>
    <submittedName>
        <fullName evidence="6">Leucine-responsive regulatory protein</fullName>
    </submittedName>
</protein>
<organism evidence="6 7">
    <name type="scientific">Blastochloris viridis</name>
    <name type="common">Rhodopseudomonas viridis</name>
    <dbReference type="NCBI Taxonomy" id="1079"/>
    <lineage>
        <taxon>Bacteria</taxon>
        <taxon>Pseudomonadati</taxon>
        <taxon>Pseudomonadota</taxon>
        <taxon>Alphaproteobacteria</taxon>
        <taxon>Hyphomicrobiales</taxon>
        <taxon>Blastochloridaceae</taxon>
        <taxon>Blastochloris</taxon>
    </lineage>
</organism>
<dbReference type="KEGG" id="bvr:BVIR_2919"/>
<reference evidence="6" key="2">
    <citation type="submission" date="2015-11" db="EMBL/GenBank/DDBJ databases">
        <authorList>
            <person name="Zhang Y."/>
            <person name="Guo Z."/>
        </authorList>
    </citation>
    <scope>NUCLEOTIDE SEQUENCE</scope>
    <source>
        <strain evidence="6">1</strain>
    </source>
</reference>
<keyword evidence="7" id="KW-1185">Reference proteome</keyword>
<dbReference type="SUPFAM" id="SSF54909">
    <property type="entry name" value="Dimeric alpha+beta barrel"/>
    <property type="match status" value="1"/>
</dbReference>
<dbReference type="GO" id="GO:0043565">
    <property type="term" value="F:sequence-specific DNA binding"/>
    <property type="evidence" value="ECO:0007669"/>
    <property type="project" value="InterPro"/>
</dbReference>
<reference evidence="7" key="3">
    <citation type="journal article" date="2016" name="Genome Announc.">
        <title>Revised genome sequence of the purple photosynthetic bacterium Blastochloris viridis.</title>
        <authorList>
            <person name="Liu L.N."/>
            <person name="Faulkner M."/>
            <person name="Liu X."/>
            <person name="Huang F."/>
            <person name="Darby A.C."/>
            <person name="Hall N."/>
        </authorList>
    </citation>
    <scope>NUCLEOTIDE SEQUENCE [LARGE SCALE GENOMIC DNA]</scope>
    <source>
        <strain evidence="7">ATCC 19567 / DSM 133 / F</strain>
    </source>
</reference>
<dbReference type="EMBL" id="LN907867">
    <property type="protein sequence ID" value="CUU43345.1"/>
    <property type="molecule type" value="Genomic_DNA"/>
</dbReference>
<evidence type="ECO:0000313" key="7">
    <source>
        <dbReference type="Proteomes" id="UP000065734"/>
    </source>
</evidence>
<accession>A0A0H5BAY6</accession>
<gene>
    <name evidence="6" type="primary">lrp_5</name>
    <name evidence="5" type="ORF">BV133_1762</name>
    <name evidence="6" type="ORF">BVIRIDIS_23640</name>
</gene>
<dbReference type="InterPro" id="IPR036390">
    <property type="entry name" value="WH_DNA-bd_sf"/>
</dbReference>
<dbReference type="Pfam" id="PF13404">
    <property type="entry name" value="HTH_AsnC-type"/>
    <property type="match status" value="1"/>
</dbReference>
<dbReference type="Proteomes" id="UP000065734">
    <property type="component" value="Chromosome I"/>
</dbReference>
<reference evidence="5" key="1">
    <citation type="journal article" date="2015" name="Genome Announc.">
        <title>Complete Genome Sequence of the Bacteriochlorophyll b-Producing Photosynthetic Bacterium Blastochloris viridis.</title>
        <authorList>
            <person name="Tsukatani Y."/>
            <person name="Hirose Y."/>
            <person name="Harada J."/>
            <person name="Misawa N."/>
            <person name="Mori K."/>
            <person name="Inoue K."/>
            <person name="Tamiaki H."/>
        </authorList>
    </citation>
    <scope>NUCLEOTIDE SEQUENCE [LARGE SCALE GENOMIC DNA]</scope>
    <source>
        <strain evidence="5">DSM 133</strain>
    </source>
</reference>
<dbReference type="InterPro" id="IPR019887">
    <property type="entry name" value="Tscrpt_reg_AsnC/Lrp_C"/>
</dbReference>
<dbReference type="RefSeq" id="WP_055038242.1">
    <property type="nucleotide sequence ID" value="NZ_AP014854.2"/>
</dbReference>
<dbReference type="PANTHER" id="PTHR30154:SF53">
    <property type="entry name" value="HTH-TYPE TRANSCRIPTIONAL REGULATOR LRPC"/>
    <property type="match status" value="1"/>
</dbReference>
<dbReference type="PROSITE" id="PS00519">
    <property type="entry name" value="HTH_ASNC_1"/>
    <property type="match status" value="1"/>
</dbReference>
<feature type="domain" description="HTH asnC-type" evidence="4">
    <location>
        <begin position="1"/>
        <end position="62"/>
    </location>
</feature>
<dbReference type="GO" id="GO:0005829">
    <property type="term" value="C:cytosol"/>
    <property type="evidence" value="ECO:0007669"/>
    <property type="project" value="TreeGrafter"/>
</dbReference>
<proteinExistence type="predicted"/>
<dbReference type="Pfam" id="PF01037">
    <property type="entry name" value="AsnC_trans_reg"/>
    <property type="match status" value="1"/>
</dbReference>
<keyword evidence="3" id="KW-0804">Transcription</keyword>
<evidence type="ECO:0000256" key="3">
    <source>
        <dbReference type="ARBA" id="ARBA00023163"/>
    </source>
</evidence>